<comment type="caution">
    <text evidence="2">The sequence shown here is derived from an EMBL/GenBank/DDBJ whole genome shotgun (WGS) entry which is preliminary data.</text>
</comment>
<dbReference type="PANTHER" id="PTHR11803">
    <property type="entry name" value="2-IMINOBUTANOATE/2-IMINOPROPANOATE DEAMINASE RIDA"/>
    <property type="match status" value="1"/>
</dbReference>
<dbReference type="Pfam" id="PF01042">
    <property type="entry name" value="Ribonuc_L-PSP"/>
    <property type="match status" value="1"/>
</dbReference>
<protein>
    <submittedName>
        <fullName evidence="2">RidA family protein</fullName>
    </submittedName>
</protein>
<dbReference type="PANTHER" id="PTHR11803:SF58">
    <property type="entry name" value="PROTEIN HMF1-RELATED"/>
    <property type="match status" value="1"/>
</dbReference>
<dbReference type="Proteomes" id="UP000774130">
    <property type="component" value="Unassembled WGS sequence"/>
</dbReference>
<organism evidence="2 3">
    <name type="scientific">Enterococcus alishanensis</name>
    <dbReference type="NCBI Taxonomy" id="1303817"/>
    <lineage>
        <taxon>Bacteria</taxon>
        <taxon>Bacillati</taxon>
        <taxon>Bacillota</taxon>
        <taxon>Bacilli</taxon>
        <taxon>Lactobacillales</taxon>
        <taxon>Enterococcaceae</taxon>
        <taxon>Enterococcus</taxon>
    </lineage>
</organism>
<sequence length="113" mass="12711">MAIYTDSKIIREPLLIISGQTPQKDNFIPDSIEEQLDIVLEKIALIISENQASRKNIAKMNVYLTHSQYLNAVKEKLTAFYGENKPTMTLVIVAGLVHPDFKVEIDALVPLND</sequence>
<dbReference type="EMBL" id="JAHUZB010000003">
    <property type="protein sequence ID" value="MBV7390794.1"/>
    <property type="molecule type" value="Genomic_DNA"/>
</dbReference>
<dbReference type="InterPro" id="IPR006175">
    <property type="entry name" value="YjgF/YER057c/UK114"/>
</dbReference>
<evidence type="ECO:0000256" key="1">
    <source>
        <dbReference type="ARBA" id="ARBA00010552"/>
    </source>
</evidence>
<accession>A0ABS6TD20</accession>
<evidence type="ECO:0000313" key="3">
    <source>
        <dbReference type="Proteomes" id="UP000774130"/>
    </source>
</evidence>
<name>A0ABS6TD20_9ENTE</name>
<keyword evidence="3" id="KW-1185">Reference proteome</keyword>
<gene>
    <name evidence="2" type="ORF">KUA55_08890</name>
</gene>
<evidence type="ECO:0000313" key="2">
    <source>
        <dbReference type="EMBL" id="MBV7390794.1"/>
    </source>
</evidence>
<dbReference type="RefSeq" id="WP_218325847.1">
    <property type="nucleotide sequence ID" value="NZ_JAHUZB010000003.1"/>
</dbReference>
<proteinExistence type="inferred from homology"/>
<reference evidence="2 3" key="1">
    <citation type="submission" date="2021-06" db="EMBL/GenBank/DDBJ databases">
        <title>Enterococcus alishanensis sp. nov., a novel lactic acid bacterium isolated from fresh coffee beans.</title>
        <authorList>
            <person name="Chen Y.-S."/>
        </authorList>
    </citation>
    <scope>NUCLEOTIDE SEQUENCE [LARGE SCALE GENOMIC DNA]</scope>
    <source>
        <strain evidence="2 3">ALS3</strain>
    </source>
</reference>
<comment type="similarity">
    <text evidence="1">Belongs to the RutC family.</text>
</comment>
<dbReference type="CDD" id="cd00448">
    <property type="entry name" value="YjgF_YER057c_UK114_family"/>
    <property type="match status" value="1"/>
</dbReference>